<keyword evidence="2" id="KW-0808">Transferase</keyword>
<dbReference type="SUPFAM" id="SSF103515">
    <property type="entry name" value="Autotransporter"/>
    <property type="match status" value="1"/>
</dbReference>
<organism evidence="2 3">
    <name type="scientific">Bordetella holmesii CDC-H585-BH</name>
    <dbReference type="NCBI Taxonomy" id="1331206"/>
    <lineage>
        <taxon>Bacteria</taxon>
        <taxon>Pseudomonadati</taxon>
        <taxon>Pseudomonadota</taxon>
        <taxon>Betaproteobacteria</taxon>
        <taxon>Burkholderiales</taxon>
        <taxon>Alcaligenaceae</taxon>
        <taxon>Bordetella</taxon>
    </lineage>
</organism>
<reference evidence="2 3" key="1">
    <citation type="submission" date="2014-03" db="EMBL/GenBank/DDBJ databases">
        <title>Genome sequence of Bordetella holmseii.</title>
        <authorList>
            <person name="Harvill E."/>
            <person name="Goodfield L.L."/>
            <person name="Ivanov Y."/>
            <person name="Meyer J.A."/>
            <person name="Newth C."/>
            <person name="Cassiday P."/>
            <person name="Tondella M.L."/>
            <person name="Liao P."/>
            <person name="Zimmerman J."/>
            <person name="Meert K."/>
            <person name="Wessel D."/>
            <person name="Berger J."/>
            <person name="Dean J.M."/>
            <person name="Holubkov R."/>
            <person name="Burr J."/>
            <person name="Liu T."/>
            <person name="Brinkac L.M."/>
            <person name="Sanka R."/>
            <person name="Kim M."/>
            <person name="Losada L."/>
        </authorList>
    </citation>
    <scope>NUCLEOTIDE SEQUENCE [LARGE SCALE GENOMIC DNA]</scope>
    <source>
        <strain evidence="2 3">CDC-H585-BH</strain>
    </source>
</reference>
<dbReference type="AlphaFoldDB" id="A0A158M9R4"/>
<dbReference type="EMBL" id="JFZZ01000022">
    <property type="protein sequence ID" value="KAK97829.1"/>
    <property type="molecule type" value="Genomic_DNA"/>
</dbReference>
<dbReference type="Gene3D" id="2.40.128.130">
    <property type="entry name" value="Autotransporter beta-domain"/>
    <property type="match status" value="1"/>
</dbReference>
<evidence type="ECO:0000313" key="3">
    <source>
        <dbReference type="Proteomes" id="UP000026682"/>
    </source>
</evidence>
<gene>
    <name evidence="2" type="ORF">L497_2843</name>
</gene>
<proteinExistence type="predicted"/>
<dbReference type="InterPro" id="IPR036709">
    <property type="entry name" value="Autotransporte_beta_dom_sf"/>
</dbReference>
<name>A0A158M9R4_9BORD</name>
<dbReference type="Proteomes" id="UP000026682">
    <property type="component" value="Unassembled WGS sequence"/>
</dbReference>
<accession>A0A158M9R4</accession>
<protein>
    <submittedName>
        <fullName evidence="2">Putative N-acetyltransferase YedL</fullName>
    </submittedName>
</protein>
<comment type="caution">
    <text evidence="2">The sequence shown here is derived from an EMBL/GenBank/DDBJ whole genome shotgun (WGS) entry which is preliminary data.</text>
</comment>
<dbReference type="GO" id="GO:0016740">
    <property type="term" value="F:transferase activity"/>
    <property type="evidence" value="ECO:0007669"/>
    <property type="project" value="UniProtKB-KW"/>
</dbReference>
<evidence type="ECO:0000313" key="2">
    <source>
        <dbReference type="EMBL" id="KAK97829.1"/>
    </source>
</evidence>
<dbReference type="PROSITE" id="PS51208">
    <property type="entry name" value="AUTOTRANSPORTER"/>
    <property type="match status" value="1"/>
</dbReference>
<dbReference type="InterPro" id="IPR005546">
    <property type="entry name" value="Autotransporte_beta"/>
</dbReference>
<sequence length="791" mass="79387">MDVHANGGNAGDVVGNTVLLTRVRVDAASANGGNGGGVSAPGSSIAQGGGGAAGLGGGSVVGGVSTGGAAGAAHTLSFSPSLPLANGGHAGAVSQNTLLLNDVQLIGAAGGDGGSVSHGAMSSAEGGGGAAGHGGGSVFGGISTGGAGGSAETSSRFSSSARGGNGGDVSNNVVSLNNVELVGGAGGSGAQAAAVGGGSADGFAGGSVFGGISTGGAGGEALLIGLAEVSAPLTRSGGAQFTNASRGNGGNVTGNRITLSGNTSITGNIYGGVSQGGSMGNDGVDGTGGLASGNVVTLSGSQLKIGTPASGGSVYGGLSINGDGTQNTDPEYASFYQGNTLNLVAYRGSVKSVRNFENYNWVLPQDVFGGDTLMTINNPSDPAYKVELNGTKHLVDVLASGNQLNAGDKVVLINKAQGAPELLNNRIEQGFFVVYDASMAVQNEELVLTIQGVVDDKPDGKVSPESEAFLQGRAAQLAFVDQGADMISDYGISSARASLSKQSANLFVVVDGGSSRYKTGGHVRIHDFKLAVGAAKAFELKDKSAGMVGVFVEHGDGRYSSNNDFGAYGEVDGSGRLRYNGVGAMFHVDVAGTGGGQVDATPDIFDARHGLYVNAAFRVGDAKVGFRTDDLVNANGESGRYDSKSRYMTAMAGTGYVWALDSKQAVDFYGRYTWSRLNAKDVQVVDEDMSFGSAHSQRLRVGARYGYAYEENVIPYIGLAYERNFKGDVSGSAYGFTIKENSLRGNTGILELGAMVKPMGVNAPLSVHVGVQGYVGQREGVSAAAKVRYVF</sequence>
<feature type="domain" description="Autotransporter" evidence="1">
    <location>
        <begin position="499"/>
        <end position="791"/>
    </location>
</feature>
<evidence type="ECO:0000259" key="1">
    <source>
        <dbReference type="PROSITE" id="PS51208"/>
    </source>
</evidence>
<dbReference type="PATRIC" id="fig|1331206.3.peg.573"/>